<comment type="caution">
    <text evidence="1">The sequence shown here is derived from an EMBL/GenBank/DDBJ whole genome shotgun (WGS) entry which is preliminary data.</text>
</comment>
<proteinExistence type="predicted"/>
<reference evidence="1" key="1">
    <citation type="submission" date="2021-06" db="EMBL/GenBank/DDBJ databases">
        <title>Paracoccus bacterium XHP0099 sp. nov., isolated from the surface waters of the Yellow Sea.</title>
        <authorList>
            <person name="Xue H."/>
            <person name="Zhang D."/>
        </authorList>
    </citation>
    <scope>NUCLEOTIDE SEQUENCE</scope>
    <source>
        <strain evidence="1">XHP0099</strain>
    </source>
</reference>
<protein>
    <submittedName>
        <fullName evidence="1">Uncharacterized protein</fullName>
    </submittedName>
</protein>
<gene>
    <name evidence="1" type="ORF">KNW02_20300</name>
</gene>
<dbReference type="EMBL" id="JAHKNG010000096">
    <property type="protein sequence ID" value="MBU3032413.1"/>
    <property type="molecule type" value="Genomic_DNA"/>
</dbReference>
<evidence type="ECO:0000313" key="2">
    <source>
        <dbReference type="Proteomes" id="UP001166191"/>
    </source>
</evidence>
<sequence>MNLVRRMNCVDARPDIQINEERACLSGWMRAAVLAMAVLAVQTSPASAAKQSCRDLIPSDLTTSFEINQNGEAALITCREEALASPDDGELRLRWGMANFAARHDGSVRRDKQGEIPRQSG</sequence>
<keyword evidence="2" id="KW-1185">Reference proteome</keyword>
<name>A0ABS6APA1_9RHOB</name>
<organism evidence="1 2">
    <name type="scientific">Paracoccus marinaquae</name>
    <dbReference type="NCBI Taxonomy" id="2841926"/>
    <lineage>
        <taxon>Bacteria</taxon>
        <taxon>Pseudomonadati</taxon>
        <taxon>Pseudomonadota</taxon>
        <taxon>Alphaproteobacteria</taxon>
        <taxon>Rhodobacterales</taxon>
        <taxon>Paracoccaceae</taxon>
        <taxon>Paracoccus</taxon>
    </lineage>
</organism>
<dbReference type="Proteomes" id="UP001166191">
    <property type="component" value="Unassembled WGS sequence"/>
</dbReference>
<dbReference type="RefSeq" id="WP_216034995.1">
    <property type="nucleotide sequence ID" value="NZ_JAHKNG010000096.1"/>
</dbReference>
<evidence type="ECO:0000313" key="1">
    <source>
        <dbReference type="EMBL" id="MBU3032413.1"/>
    </source>
</evidence>
<accession>A0ABS6APA1</accession>